<dbReference type="RefSeq" id="WP_135193797.1">
    <property type="nucleotide sequence ID" value="NZ_SPVH01000002.1"/>
</dbReference>
<dbReference type="AlphaFoldDB" id="A0A4Y9RZF9"/>
<name>A0A4Y9RZF9_9CAUL</name>
<evidence type="ECO:0000313" key="1">
    <source>
        <dbReference type="EMBL" id="TFW14412.1"/>
    </source>
</evidence>
<proteinExistence type="predicted"/>
<dbReference type="OrthoDB" id="8453576at2"/>
<evidence type="ECO:0000313" key="2">
    <source>
        <dbReference type="Proteomes" id="UP000298216"/>
    </source>
</evidence>
<keyword evidence="2" id="KW-1185">Reference proteome</keyword>
<sequence length="145" mass="16033">MTSSPYLSGVSGRMIDLPHRGNQLVVQCKGCGREAYISGREIVTRFTKWLPAQVSEWAATLHCGTCQSRHVMVYSKRDPGGEGFHVSTAEPGQIIWARRLNAWLNEVGSDIWEHRRVITGLCADEDLARAGIRPFRVPEATGGPT</sequence>
<accession>A0A4Y9RZF9</accession>
<comment type="caution">
    <text evidence="1">The sequence shown here is derived from an EMBL/GenBank/DDBJ whole genome shotgun (WGS) entry which is preliminary data.</text>
</comment>
<protein>
    <submittedName>
        <fullName evidence="1">Uncharacterized protein</fullName>
    </submittedName>
</protein>
<gene>
    <name evidence="1" type="ORF">EGY25_04260</name>
</gene>
<organism evidence="1 2">
    <name type="scientific">Brevundimonas intermedia</name>
    <dbReference type="NCBI Taxonomy" id="74315"/>
    <lineage>
        <taxon>Bacteria</taxon>
        <taxon>Pseudomonadati</taxon>
        <taxon>Pseudomonadota</taxon>
        <taxon>Alphaproteobacteria</taxon>
        <taxon>Caulobacterales</taxon>
        <taxon>Caulobacteraceae</taxon>
        <taxon>Brevundimonas</taxon>
    </lineage>
</organism>
<dbReference type="EMBL" id="SPVH01000002">
    <property type="protein sequence ID" value="TFW14412.1"/>
    <property type="molecule type" value="Genomic_DNA"/>
</dbReference>
<reference evidence="1 2" key="1">
    <citation type="submission" date="2019-03" db="EMBL/GenBank/DDBJ databases">
        <title>Draft genome of Brevundimonas sp. a heavy metal resistant soil bacteria.</title>
        <authorList>
            <person name="Soto J."/>
        </authorList>
    </citation>
    <scope>NUCLEOTIDE SEQUENCE [LARGE SCALE GENOMIC DNA]</scope>
    <source>
        <strain evidence="1 2">B-10</strain>
    </source>
</reference>
<dbReference type="Proteomes" id="UP000298216">
    <property type="component" value="Unassembled WGS sequence"/>
</dbReference>